<keyword evidence="2" id="KW-1185">Reference proteome</keyword>
<evidence type="ECO:0000313" key="1">
    <source>
        <dbReference type="EMBL" id="APW42015.1"/>
    </source>
</evidence>
<organism evidence="1 2">
    <name type="scientific">Rhodoferax saidenbachensis</name>
    <dbReference type="NCBI Taxonomy" id="1484693"/>
    <lineage>
        <taxon>Bacteria</taxon>
        <taxon>Pseudomonadati</taxon>
        <taxon>Pseudomonadota</taxon>
        <taxon>Betaproteobacteria</taxon>
        <taxon>Burkholderiales</taxon>
        <taxon>Comamonadaceae</taxon>
        <taxon>Rhodoferax</taxon>
    </lineage>
</organism>
<protein>
    <recommendedName>
        <fullName evidence="3">Type I restriction endonuclease subunit M</fullName>
    </recommendedName>
</protein>
<dbReference type="EMBL" id="CP019239">
    <property type="protein sequence ID" value="APW42015.1"/>
    <property type="molecule type" value="Genomic_DNA"/>
</dbReference>
<sequence>MGTDHVPVPDRHVQTVKTNGPALFDLGEVVATPAVLAHLDKHGVYPSVLLSQHCHGDWGVVDAHDAKCNNEAIHNGGKIVSAYDVEGIRIWVITEAESGAPNRQRASTCLLLPDEY</sequence>
<name>A0A1P8K7M6_9BURK</name>
<dbReference type="STRING" id="1484693.RS694_05325"/>
<dbReference type="AlphaFoldDB" id="A0A1P8K7M6"/>
<evidence type="ECO:0000313" key="2">
    <source>
        <dbReference type="Proteomes" id="UP000186110"/>
    </source>
</evidence>
<proteinExistence type="predicted"/>
<reference evidence="1 2" key="1">
    <citation type="submission" date="2017-01" db="EMBL/GenBank/DDBJ databases">
        <authorList>
            <person name="Mah S.A."/>
            <person name="Swanson W.J."/>
            <person name="Moy G.W."/>
            <person name="Vacquier V.D."/>
        </authorList>
    </citation>
    <scope>NUCLEOTIDE SEQUENCE [LARGE SCALE GENOMIC DNA]</scope>
    <source>
        <strain evidence="1 2">DSM 22694</strain>
    </source>
</reference>
<dbReference type="RefSeq" id="WP_051391688.1">
    <property type="nucleotide sequence ID" value="NZ_CP019239.1"/>
</dbReference>
<evidence type="ECO:0008006" key="3">
    <source>
        <dbReference type="Google" id="ProtNLM"/>
    </source>
</evidence>
<dbReference type="Proteomes" id="UP000186110">
    <property type="component" value="Chromosome"/>
</dbReference>
<gene>
    <name evidence="1" type="ORF">RS694_05325</name>
</gene>
<dbReference type="KEGG" id="rsb:RS694_05325"/>
<dbReference type="eggNOG" id="ENOG5032YPG">
    <property type="taxonomic scope" value="Bacteria"/>
</dbReference>
<accession>A0A1P8K7M6</accession>